<dbReference type="GeneID" id="80911754"/>
<gene>
    <name evidence="2" type="ORF">N0V89_008224</name>
</gene>
<protein>
    <submittedName>
        <fullName evidence="2">Uncharacterized protein</fullName>
    </submittedName>
</protein>
<dbReference type="Proteomes" id="UP001140513">
    <property type="component" value="Unassembled WGS sequence"/>
</dbReference>
<dbReference type="RefSeq" id="XP_056068538.1">
    <property type="nucleotide sequence ID" value="XM_056216982.1"/>
</dbReference>
<organism evidence="2 3">
    <name type="scientific">Didymosphaeria variabile</name>
    <dbReference type="NCBI Taxonomy" id="1932322"/>
    <lineage>
        <taxon>Eukaryota</taxon>
        <taxon>Fungi</taxon>
        <taxon>Dikarya</taxon>
        <taxon>Ascomycota</taxon>
        <taxon>Pezizomycotina</taxon>
        <taxon>Dothideomycetes</taxon>
        <taxon>Pleosporomycetidae</taxon>
        <taxon>Pleosporales</taxon>
        <taxon>Massarineae</taxon>
        <taxon>Didymosphaeriaceae</taxon>
        <taxon>Didymosphaeria</taxon>
    </lineage>
</organism>
<reference evidence="2" key="1">
    <citation type="submission" date="2022-10" db="EMBL/GenBank/DDBJ databases">
        <title>Tapping the CABI collections for fungal endophytes: first genome assemblies for Collariella, Neodidymelliopsis, Ascochyta clinopodiicola, Didymella pomorum, Didymosphaeria variabile, Neocosmospora piperis and Neocucurbitaria cava.</title>
        <authorList>
            <person name="Hill R."/>
        </authorList>
    </citation>
    <scope>NUCLEOTIDE SEQUENCE</scope>
    <source>
        <strain evidence="2">IMI 356815</strain>
    </source>
</reference>
<proteinExistence type="predicted"/>
<accession>A0A9W8XFU5</accession>
<keyword evidence="3" id="KW-1185">Reference proteome</keyword>
<evidence type="ECO:0000313" key="2">
    <source>
        <dbReference type="EMBL" id="KAJ4349608.1"/>
    </source>
</evidence>
<comment type="caution">
    <text evidence="2">The sequence shown here is derived from an EMBL/GenBank/DDBJ whole genome shotgun (WGS) entry which is preliminary data.</text>
</comment>
<evidence type="ECO:0000256" key="1">
    <source>
        <dbReference type="SAM" id="MobiDB-lite"/>
    </source>
</evidence>
<dbReference type="EMBL" id="JAPEUX010000006">
    <property type="protein sequence ID" value="KAJ4349608.1"/>
    <property type="molecule type" value="Genomic_DNA"/>
</dbReference>
<feature type="region of interest" description="Disordered" evidence="1">
    <location>
        <begin position="81"/>
        <end position="113"/>
    </location>
</feature>
<sequence length="113" mass="12175">MASLPPLNGGDDQNVISYMTSLKAPPLGPRDARNAQVYSTYTSYQHYNGVTGEGLIIAQFQTGYVGSAEARVPPFSAASMTGDAYERQDAGVNTARQELQRESETGENMVPEL</sequence>
<name>A0A9W8XFU5_9PLEO</name>
<evidence type="ECO:0000313" key="3">
    <source>
        <dbReference type="Proteomes" id="UP001140513"/>
    </source>
</evidence>
<dbReference type="AlphaFoldDB" id="A0A9W8XFU5"/>